<proteinExistence type="predicted"/>
<protein>
    <recommendedName>
        <fullName evidence="3">Transmembrane protein</fullName>
    </recommendedName>
</protein>
<comment type="caution">
    <text evidence="1">The sequence shown here is derived from an EMBL/GenBank/DDBJ whole genome shotgun (WGS) entry which is preliminary data.</text>
</comment>
<reference evidence="2" key="1">
    <citation type="submission" date="2024-06" db="EMBL/GenBank/DDBJ databases">
        <title>Multi-omics analyses provide insights into the biosynthesis of the anticancer antibiotic pleurotin in Hohenbuehelia grisea.</title>
        <authorList>
            <person name="Weaver J.A."/>
            <person name="Alberti F."/>
        </authorList>
    </citation>
    <scope>NUCLEOTIDE SEQUENCE [LARGE SCALE GENOMIC DNA]</scope>
    <source>
        <strain evidence="2">T-177</strain>
    </source>
</reference>
<accession>A0ABR3JP96</accession>
<evidence type="ECO:0008006" key="3">
    <source>
        <dbReference type="Google" id="ProtNLM"/>
    </source>
</evidence>
<name>A0ABR3JP96_9AGAR</name>
<keyword evidence="2" id="KW-1185">Reference proteome</keyword>
<organism evidence="1 2">
    <name type="scientific">Hohenbuehelia grisea</name>
    <dbReference type="NCBI Taxonomy" id="104357"/>
    <lineage>
        <taxon>Eukaryota</taxon>
        <taxon>Fungi</taxon>
        <taxon>Dikarya</taxon>
        <taxon>Basidiomycota</taxon>
        <taxon>Agaricomycotina</taxon>
        <taxon>Agaricomycetes</taxon>
        <taxon>Agaricomycetidae</taxon>
        <taxon>Agaricales</taxon>
        <taxon>Pleurotineae</taxon>
        <taxon>Pleurotaceae</taxon>
        <taxon>Hohenbuehelia</taxon>
    </lineage>
</organism>
<gene>
    <name evidence="1" type="ORF">HGRIS_003259</name>
</gene>
<evidence type="ECO:0000313" key="1">
    <source>
        <dbReference type="EMBL" id="KAL0957167.1"/>
    </source>
</evidence>
<dbReference type="Proteomes" id="UP001556367">
    <property type="component" value="Unassembled WGS sequence"/>
</dbReference>
<sequence length="230" mass="25422">MKLLLPSLSFSLFLPGLPSSCASLAVSRPPKSLSSPSPASLVLAASLVLSLPHASLVFSEPAVFLTADNVPVVWYLPGFIPKHISQPSKRACKHLKEALEESMGGNDCWRTDSTNLHEKYKRSKLPYGTATFSYGWFGQGQAVGVFPLFFRPWFILGTATSKSKARPRPSTSVRDHSIGAALWLQESVVLQRCLNLVLALLHRESYEAGTRVLSKLRTTMRRVDQQWGRI</sequence>
<dbReference type="EMBL" id="JASNQZ010000006">
    <property type="protein sequence ID" value="KAL0957167.1"/>
    <property type="molecule type" value="Genomic_DNA"/>
</dbReference>
<evidence type="ECO:0000313" key="2">
    <source>
        <dbReference type="Proteomes" id="UP001556367"/>
    </source>
</evidence>